<dbReference type="Pfam" id="PF13664">
    <property type="entry name" value="DUF4149"/>
    <property type="match status" value="1"/>
</dbReference>
<dbReference type="InterPro" id="IPR025423">
    <property type="entry name" value="TMEM205-like"/>
</dbReference>
<evidence type="ECO:0000313" key="8">
    <source>
        <dbReference type="Proteomes" id="UP000000644"/>
    </source>
</evidence>
<keyword evidence="3 5" id="KW-1133">Transmembrane helix</keyword>
<proteinExistence type="predicted"/>
<dbReference type="eggNOG" id="ENOG5032X11">
    <property type="taxonomic scope" value="Bacteria"/>
</dbReference>
<evidence type="ECO:0000256" key="5">
    <source>
        <dbReference type="SAM" id="Phobius"/>
    </source>
</evidence>
<protein>
    <submittedName>
        <fullName evidence="7">Putative transmembrane protein</fullName>
    </submittedName>
</protein>
<evidence type="ECO:0000256" key="1">
    <source>
        <dbReference type="ARBA" id="ARBA00004370"/>
    </source>
</evidence>
<dbReference type="AlphaFoldDB" id="A1VN59"/>
<dbReference type="HOGENOM" id="CLU_136732_1_0_4"/>
<keyword evidence="4 5" id="KW-0472">Membrane</keyword>
<dbReference type="STRING" id="365044.Pnap_1777"/>
<feature type="transmembrane region" description="Helical" evidence="5">
    <location>
        <begin position="86"/>
        <end position="106"/>
    </location>
</feature>
<dbReference type="GO" id="GO:0016020">
    <property type="term" value="C:membrane"/>
    <property type="evidence" value="ECO:0007669"/>
    <property type="project" value="UniProtKB-SubCell"/>
</dbReference>
<evidence type="ECO:0000256" key="2">
    <source>
        <dbReference type="ARBA" id="ARBA00022692"/>
    </source>
</evidence>
<comment type="subcellular location">
    <subcellularLocation>
        <location evidence="1">Membrane</location>
    </subcellularLocation>
</comment>
<reference evidence="8" key="1">
    <citation type="journal article" date="2009" name="Environ. Microbiol.">
        <title>The genome of Polaromonas naphthalenivorans strain CJ2, isolated from coal tar-contaminated sediment, reveals physiological and metabolic versatility and evolution through extensive horizontal gene transfer.</title>
        <authorList>
            <person name="Yagi J.M."/>
            <person name="Sims D."/>
            <person name="Brettin T."/>
            <person name="Bruce D."/>
            <person name="Madsen E.L."/>
        </authorList>
    </citation>
    <scope>NUCLEOTIDE SEQUENCE [LARGE SCALE GENOMIC DNA]</scope>
    <source>
        <strain evidence="8">CJ2</strain>
    </source>
</reference>
<evidence type="ECO:0000256" key="3">
    <source>
        <dbReference type="ARBA" id="ARBA00022989"/>
    </source>
</evidence>
<feature type="transmembrane region" description="Helical" evidence="5">
    <location>
        <begin position="118"/>
        <end position="140"/>
    </location>
</feature>
<feature type="domain" description="TMEM205-like" evidence="6">
    <location>
        <begin position="12"/>
        <end position="112"/>
    </location>
</feature>
<evidence type="ECO:0000259" key="6">
    <source>
        <dbReference type="Pfam" id="PF13664"/>
    </source>
</evidence>
<accession>A1VN59</accession>
<dbReference type="KEGG" id="pna:Pnap_1777"/>
<keyword evidence="2 5" id="KW-0812">Transmembrane</keyword>
<evidence type="ECO:0000313" key="7">
    <source>
        <dbReference type="EMBL" id="ABM37087.1"/>
    </source>
</evidence>
<feature type="transmembrane region" description="Helical" evidence="5">
    <location>
        <begin position="12"/>
        <end position="33"/>
    </location>
</feature>
<feature type="transmembrane region" description="Helical" evidence="5">
    <location>
        <begin position="45"/>
        <end position="66"/>
    </location>
</feature>
<keyword evidence="8" id="KW-1185">Reference proteome</keyword>
<organism evidence="7 8">
    <name type="scientific">Polaromonas naphthalenivorans (strain CJ2)</name>
    <dbReference type="NCBI Taxonomy" id="365044"/>
    <lineage>
        <taxon>Bacteria</taxon>
        <taxon>Pseudomonadati</taxon>
        <taxon>Pseudomonadota</taxon>
        <taxon>Betaproteobacteria</taxon>
        <taxon>Burkholderiales</taxon>
        <taxon>Comamonadaceae</taxon>
        <taxon>Polaromonas</taxon>
    </lineage>
</organism>
<gene>
    <name evidence="7" type="ordered locus">Pnap_1777</name>
</gene>
<dbReference type="EMBL" id="CP000529">
    <property type="protein sequence ID" value="ABM37087.1"/>
    <property type="molecule type" value="Genomic_DNA"/>
</dbReference>
<sequence length="146" mass="15463">MHPPLRQRIGLLAAALWWGSLTALGFVIVPMLFMHLGSPAAAGAMAARLFGAQTWISTGCALLLLLVFKKKDGFAQAAQAQAAMKFIVAGMLLALLVEFGVAPSIVSARADGGNLRLWHGLGSAMLLGQWLCAGFTLWSLTARSDR</sequence>
<dbReference type="RefSeq" id="WP_011801168.1">
    <property type="nucleotide sequence ID" value="NC_008781.1"/>
</dbReference>
<name>A1VN59_POLNA</name>
<evidence type="ECO:0000256" key="4">
    <source>
        <dbReference type="ARBA" id="ARBA00023136"/>
    </source>
</evidence>
<dbReference type="Proteomes" id="UP000000644">
    <property type="component" value="Chromosome"/>
</dbReference>